<sequence>MSSQYPPLTCKEVKKILAYLGFVARPQKGKSHEQWVKEHDATLYKVTVDCPTKSPFTQTLIKSMAAQAGMTKKEFYRIFRLIKYPRTAGTDHKIGCSTPDTFYPKKSSW</sequence>
<dbReference type="SUPFAM" id="SSF54786">
    <property type="entry name" value="YcfA/nrd intein domain"/>
    <property type="match status" value="1"/>
</dbReference>
<keyword evidence="3" id="KW-0540">Nuclease</keyword>
<dbReference type="KEGG" id="mbur:EQU24_22095"/>
<dbReference type="GO" id="GO:0016787">
    <property type="term" value="F:hydrolase activity"/>
    <property type="evidence" value="ECO:0007669"/>
    <property type="project" value="UniProtKB-KW"/>
</dbReference>
<accession>A0A4P9UVY9</accession>
<keyword evidence="9" id="KW-1185">Reference proteome</keyword>
<organism evidence="8 9">
    <name type="scientific">Methylotuvimicrobium buryatense</name>
    <name type="common">Methylomicrobium buryatense</name>
    <dbReference type="NCBI Taxonomy" id="95641"/>
    <lineage>
        <taxon>Bacteria</taxon>
        <taxon>Pseudomonadati</taxon>
        <taxon>Pseudomonadota</taxon>
        <taxon>Gammaproteobacteria</taxon>
        <taxon>Methylococcales</taxon>
        <taxon>Methylococcaceae</taxon>
        <taxon>Methylotuvimicrobium</taxon>
    </lineage>
</organism>
<gene>
    <name evidence="8" type="ORF">EQU24_22095</name>
</gene>
<evidence type="ECO:0000256" key="4">
    <source>
        <dbReference type="ARBA" id="ARBA00022759"/>
    </source>
</evidence>
<keyword evidence="4" id="KW-0255">Endonuclease</keyword>
<dbReference type="GO" id="GO:0004519">
    <property type="term" value="F:endonuclease activity"/>
    <property type="evidence" value="ECO:0007669"/>
    <property type="project" value="UniProtKB-KW"/>
</dbReference>
<evidence type="ECO:0000256" key="5">
    <source>
        <dbReference type="ARBA" id="ARBA00022801"/>
    </source>
</evidence>
<evidence type="ECO:0000256" key="3">
    <source>
        <dbReference type="ARBA" id="ARBA00022722"/>
    </source>
</evidence>
<evidence type="ECO:0000313" key="8">
    <source>
        <dbReference type="EMBL" id="QCW84631.1"/>
    </source>
</evidence>
<evidence type="ECO:0000256" key="1">
    <source>
        <dbReference type="ARBA" id="ARBA00006620"/>
    </source>
</evidence>
<keyword evidence="2" id="KW-1277">Toxin-antitoxin system</keyword>
<name>A0A4P9UVY9_METBY</name>
<dbReference type="RefSeq" id="WP_017841478.1">
    <property type="nucleotide sequence ID" value="NZ_CP035467.1"/>
</dbReference>
<keyword evidence="7" id="KW-0346">Stress response</keyword>
<comment type="similarity">
    <text evidence="1">Belongs to the HicA mRNA interferase family.</text>
</comment>
<reference evidence="9" key="1">
    <citation type="journal article" date="2019" name="J. Bacteriol.">
        <title>A Mutagenic Screen Identifies a TonB-Dependent Receptor Required for the Lanthanide Metal Switch in the Type I Methanotroph 'Methylotuvimicrobium buryatense' 5GB1C.</title>
        <authorList>
            <person name="Groom J.D."/>
            <person name="Ford S.M."/>
            <person name="Pesesky M.W."/>
            <person name="Lidstrom M.E."/>
        </authorList>
    </citation>
    <scope>NUCLEOTIDE SEQUENCE [LARGE SCALE GENOMIC DNA]</scope>
    <source>
        <strain evidence="9">5GB1C</strain>
    </source>
</reference>
<evidence type="ECO:0000256" key="2">
    <source>
        <dbReference type="ARBA" id="ARBA00022649"/>
    </source>
</evidence>
<dbReference type="AlphaFoldDB" id="A0A4P9UVY9"/>
<evidence type="ECO:0000256" key="6">
    <source>
        <dbReference type="ARBA" id="ARBA00022884"/>
    </source>
</evidence>
<dbReference type="OrthoDB" id="9181824at2"/>
<dbReference type="STRING" id="675511.GCA_000341735_03007"/>
<dbReference type="Proteomes" id="UP000305881">
    <property type="component" value="Chromosome"/>
</dbReference>
<dbReference type="EMBL" id="CP035467">
    <property type="protein sequence ID" value="QCW84631.1"/>
    <property type="molecule type" value="Genomic_DNA"/>
</dbReference>
<dbReference type="GO" id="GO:0003729">
    <property type="term" value="F:mRNA binding"/>
    <property type="evidence" value="ECO:0007669"/>
    <property type="project" value="InterPro"/>
</dbReference>
<dbReference type="InterPro" id="IPR038570">
    <property type="entry name" value="HicA_sf"/>
</dbReference>
<dbReference type="InterPro" id="IPR012933">
    <property type="entry name" value="HicA_mRNA_interferase"/>
</dbReference>
<dbReference type="Gene3D" id="3.30.920.30">
    <property type="entry name" value="Hypothetical protein"/>
    <property type="match status" value="1"/>
</dbReference>
<evidence type="ECO:0000313" key="9">
    <source>
        <dbReference type="Proteomes" id="UP000305881"/>
    </source>
</evidence>
<evidence type="ECO:0000256" key="7">
    <source>
        <dbReference type="ARBA" id="ARBA00023016"/>
    </source>
</evidence>
<proteinExistence type="inferred from homology"/>
<dbReference type="Pfam" id="PF07927">
    <property type="entry name" value="HicA_toxin"/>
    <property type="match status" value="1"/>
</dbReference>
<keyword evidence="6" id="KW-0694">RNA-binding</keyword>
<protein>
    <submittedName>
        <fullName evidence="8">Type II toxin-antitoxin system HicA family toxin</fullName>
    </submittedName>
</protein>
<keyword evidence="5" id="KW-0378">Hydrolase</keyword>